<organism evidence="2 3">
    <name type="scientific">Mucilaginibacter defluvii</name>
    <dbReference type="NCBI Taxonomy" id="1196019"/>
    <lineage>
        <taxon>Bacteria</taxon>
        <taxon>Pseudomonadati</taxon>
        <taxon>Bacteroidota</taxon>
        <taxon>Sphingobacteriia</taxon>
        <taxon>Sphingobacteriales</taxon>
        <taxon>Sphingobacteriaceae</taxon>
        <taxon>Mucilaginibacter</taxon>
    </lineage>
</organism>
<evidence type="ECO:0000256" key="1">
    <source>
        <dbReference type="SAM" id="SignalP"/>
    </source>
</evidence>
<evidence type="ECO:0000313" key="3">
    <source>
        <dbReference type="Proteomes" id="UP001501436"/>
    </source>
</evidence>
<dbReference type="RefSeq" id="WP_345330300.1">
    <property type="nucleotide sequence ID" value="NZ_BAABJI010000002.1"/>
</dbReference>
<proteinExistence type="predicted"/>
<feature type="signal peptide" evidence="1">
    <location>
        <begin position="1"/>
        <end position="20"/>
    </location>
</feature>
<keyword evidence="1" id="KW-0732">Signal</keyword>
<comment type="caution">
    <text evidence="2">The sequence shown here is derived from an EMBL/GenBank/DDBJ whole genome shotgun (WGS) entry which is preliminary data.</text>
</comment>
<name>A0ABP9FYZ6_9SPHI</name>
<evidence type="ECO:0000313" key="2">
    <source>
        <dbReference type="EMBL" id="GAA4912223.1"/>
    </source>
</evidence>
<evidence type="ECO:0008006" key="4">
    <source>
        <dbReference type="Google" id="ProtNLM"/>
    </source>
</evidence>
<reference evidence="3" key="1">
    <citation type="journal article" date="2019" name="Int. J. Syst. Evol. Microbiol.">
        <title>The Global Catalogue of Microorganisms (GCM) 10K type strain sequencing project: providing services to taxonomists for standard genome sequencing and annotation.</title>
        <authorList>
            <consortium name="The Broad Institute Genomics Platform"/>
            <consortium name="The Broad Institute Genome Sequencing Center for Infectious Disease"/>
            <person name="Wu L."/>
            <person name="Ma J."/>
        </authorList>
    </citation>
    <scope>NUCLEOTIDE SEQUENCE [LARGE SCALE GENOMIC DNA]</scope>
    <source>
        <strain evidence="3">JCM 18283</strain>
    </source>
</reference>
<accession>A0ABP9FYZ6</accession>
<dbReference type="EMBL" id="BAABJI010000002">
    <property type="protein sequence ID" value="GAA4912223.1"/>
    <property type="molecule type" value="Genomic_DNA"/>
</dbReference>
<gene>
    <name evidence="2" type="ORF">GCM10023313_14090</name>
</gene>
<protein>
    <recommendedName>
        <fullName evidence="4">DUF5723 domain-containing protein</fullName>
    </recommendedName>
</protein>
<sequence length="346" mass="38456">MKLFYFILTGVLLSSVATNAQQVDSLSKNADFEKLTANVFSLKSTAPQAGLLVDFSKRPTIKGVLPLYRDAISAFFVDAGVSSNNDFVPLFERGKWATDAVGALSYTLFLSRDNSISLASTKTEQQQRAWTWLNVRGGYNFSSYLLYRDDNSTDIEREISRRNYHNIFGQVNLGFYLSPFKNSLSWLNLSGNAGFEYRQNDNNYMALPTVRLKSYNKISNDASTQELEVTSEETSAKKGDFVVANSANLNYNLTLLINNGNGLAFGLNFYGKTRLTEALKSTDLGFGINVPVRMTKNNERRTLANLSLNYEVTDVGGKLNPNRTNFSDKGLLGLTVAIPVYTLSSQ</sequence>
<keyword evidence="3" id="KW-1185">Reference proteome</keyword>
<feature type="chain" id="PRO_5046498638" description="DUF5723 domain-containing protein" evidence="1">
    <location>
        <begin position="21"/>
        <end position="346"/>
    </location>
</feature>
<dbReference type="Proteomes" id="UP001501436">
    <property type="component" value="Unassembled WGS sequence"/>
</dbReference>